<dbReference type="InterPro" id="IPR001789">
    <property type="entry name" value="Sig_transdc_resp-reg_receiver"/>
</dbReference>
<dbReference type="PANTHER" id="PTHR43047">
    <property type="entry name" value="TWO-COMPONENT HISTIDINE PROTEIN KINASE"/>
    <property type="match status" value="1"/>
</dbReference>
<keyword evidence="5" id="KW-0808">Transferase</keyword>
<keyword evidence="7" id="KW-0902">Two-component regulatory system</keyword>
<evidence type="ECO:0000256" key="7">
    <source>
        <dbReference type="ARBA" id="ARBA00023012"/>
    </source>
</evidence>
<evidence type="ECO:0000256" key="5">
    <source>
        <dbReference type="ARBA" id="ARBA00022679"/>
    </source>
</evidence>
<keyword evidence="4 8" id="KW-0597">Phosphoprotein</keyword>
<proteinExistence type="predicted"/>
<dbReference type="CDD" id="cd00082">
    <property type="entry name" value="HisKA"/>
    <property type="match status" value="1"/>
</dbReference>
<comment type="caution">
    <text evidence="12">The sequence shown here is derived from an EMBL/GenBank/DDBJ whole genome shotgun (WGS) entry which is preliminary data.</text>
</comment>
<keyword evidence="13" id="KW-1185">Reference proteome</keyword>
<dbReference type="SMART" id="SM00387">
    <property type="entry name" value="HATPase_c"/>
    <property type="match status" value="1"/>
</dbReference>
<dbReference type="Pfam" id="PF00072">
    <property type="entry name" value="Response_reg"/>
    <property type="match status" value="1"/>
</dbReference>
<dbReference type="CDD" id="cd16922">
    <property type="entry name" value="HATPase_EvgS-ArcB-TorS-like"/>
    <property type="match status" value="1"/>
</dbReference>
<comment type="catalytic activity">
    <reaction evidence="1">
        <text>ATP + protein L-histidine = ADP + protein N-phospho-L-histidine.</text>
        <dbReference type="EC" id="2.7.13.3"/>
    </reaction>
</comment>
<dbReference type="Pfam" id="PF02518">
    <property type="entry name" value="HATPase_c"/>
    <property type="match status" value="1"/>
</dbReference>
<dbReference type="RefSeq" id="WP_311555063.1">
    <property type="nucleotide sequence ID" value="NZ_JAVREJ010000003.1"/>
</dbReference>
<dbReference type="Gene3D" id="1.10.287.130">
    <property type="match status" value="1"/>
</dbReference>
<feature type="domain" description="Histidine kinase" evidence="10">
    <location>
        <begin position="239"/>
        <end position="457"/>
    </location>
</feature>
<keyword evidence="9" id="KW-0175">Coiled coil</keyword>
<evidence type="ECO:0000256" key="3">
    <source>
        <dbReference type="ARBA" id="ARBA00012438"/>
    </source>
</evidence>
<dbReference type="SMART" id="SM00388">
    <property type="entry name" value="HisKA"/>
    <property type="match status" value="1"/>
</dbReference>
<dbReference type="PROSITE" id="PS50109">
    <property type="entry name" value="HIS_KIN"/>
    <property type="match status" value="1"/>
</dbReference>
<dbReference type="Proteomes" id="UP001183202">
    <property type="component" value="Unassembled WGS sequence"/>
</dbReference>
<keyword evidence="12" id="KW-0547">Nucleotide-binding</keyword>
<dbReference type="EC" id="2.7.13.3" evidence="3"/>
<dbReference type="SUPFAM" id="SSF47384">
    <property type="entry name" value="Homodimeric domain of signal transducing histidine kinase"/>
    <property type="match status" value="1"/>
</dbReference>
<dbReference type="Pfam" id="PF00512">
    <property type="entry name" value="HisKA"/>
    <property type="match status" value="1"/>
</dbReference>
<evidence type="ECO:0000313" key="13">
    <source>
        <dbReference type="Proteomes" id="UP001183202"/>
    </source>
</evidence>
<feature type="coiled-coil region" evidence="9">
    <location>
        <begin position="149"/>
        <end position="193"/>
    </location>
</feature>
<comment type="subcellular location">
    <subcellularLocation>
        <location evidence="2">Cell membrane</location>
    </subcellularLocation>
</comment>
<name>A0ABU2N578_9PSEU</name>
<accession>A0ABU2N578</accession>
<evidence type="ECO:0000256" key="1">
    <source>
        <dbReference type="ARBA" id="ARBA00000085"/>
    </source>
</evidence>
<dbReference type="InterPro" id="IPR036097">
    <property type="entry name" value="HisK_dim/P_sf"/>
</dbReference>
<organism evidence="12 13">
    <name type="scientific">Pseudonocardia charpentierae</name>
    <dbReference type="NCBI Taxonomy" id="3075545"/>
    <lineage>
        <taxon>Bacteria</taxon>
        <taxon>Bacillati</taxon>
        <taxon>Actinomycetota</taxon>
        <taxon>Actinomycetes</taxon>
        <taxon>Pseudonocardiales</taxon>
        <taxon>Pseudonocardiaceae</taxon>
        <taxon>Pseudonocardia</taxon>
    </lineage>
</organism>
<sequence>MNGSDVHGRDGGDEVLRLTLAHERDVFVARQRGREAAAAVGLENQDQVRVATALSELGRELVVRGRRAEVVLSLVGGSVPALELTVTWEGEIPRVERIEGVVAARRLADRCEVVQGDGHGSVVLGKRLPSSAAAPTRARVRQLREQFRRSTAGSELDELRAQNQELLRTLESLQARQEDLEAANAELEETNHGVLALHAELSGELEETNRGVVALYAELDEKSTQLREASESKTRFWSGVSHELRTPINSVIGLTRLLLDPGSEPLGDEQRLQVSMIRDSGALLLALVNELLDVAKAESGRLEPRPEPVDLNALVQHLVAVLAPLVPEPAVRLAASVDSRTPLLVTDPSMLTAILRNLATNALKFTERGEVRLEVHPEDDAVVVCVGDTGIGIPAEHLSRVFEEFHQVPGRLQIRAQGTGLGLPYARRLTELLGGSLTLDSRLGVGTTATLRLPLAHGFGEMTALGRVLVVDDDPTFRALARRMLGDSATEIVEAADGATALRLLRDDPPDLLLLDLHIPPPDGRAVLAAVRADPELARLPVVVVTAADLDTAAGDLSAFAVVLQKSNLQPGLLPAAAAAATRLLREEP</sequence>
<dbReference type="EMBL" id="JAVREJ010000003">
    <property type="protein sequence ID" value="MDT0349086.1"/>
    <property type="molecule type" value="Genomic_DNA"/>
</dbReference>
<dbReference type="InterPro" id="IPR003661">
    <property type="entry name" value="HisK_dim/P_dom"/>
</dbReference>
<evidence type="ECO:0000256" key="6">
    <source>
        <dbReference type="ARBA" id="ARBA00022777"/>
    </source>
</evidence>
<dbReference type="InterPro" id="IPR003594">
    <property type="entry name" value="HATPase_dom"/>
</dbReference>
<dbReference type="InterPro" id="IPR004358">
    <property type="entry name" value="Sig_transdc_His_kin-like_C"/>
</dbReference>
<evidence type="ECO:0000256" key="4">
    <source>
        <dbReference type="ARBA" id="ARBA00022553"/>
    </source>
</evidence>
<keyword evidence="6" id="KW-0418">Kinase</keyword>
<dbReference type="InterPro" id="IPR011006">
    <property type="entry name" value="CheY-like_superfamily"/>
</dbReference>
<evidence type="ECO:0000256" key="8">
    <source>
        <dbReference type="PROSITE-ProRule" id="PRU00169"/>
    </source>
</evidence>
<reference evidence="13" key="1">
    <citation type="submission" date="2023-07" db="EMBL/GenBank/DDBJ databases">
        <title>30 novel species of actinomycetes from the DSMZ collection.</title>
        <authorList>
            <person name="Nouioui I."/>
        </authorList>
    </citation>
    <scope>NUCLEOTIDE SEQUENCE [LARGE SCALE GENOMIC DNA]</scope>
    <source>
        <strain evidence="13">DSM 45834</strain>
    </source>
</reference>
<dbReference type="InterPro" id="IPR005467">
    <property type="entry name" value="His_kinase_dom"/>
</dbReference>
<dbReference type="SMART" id="SM00448">
    <property type="entry name" value="REC"/>
    <property type="match status" value="1"/>
</dbReference>
<protein>
    <recommendedName>
        <fullName evidence="3">histidine kinase</fullName>
        <ecNumber evidence="3">2.7.13.3</ecNumber>
    </recommendedName>
</protein>
<evidence type="ECO:0000259" key="11">
    <source>
        <dbReference type="PROSITE" id="PS50110"/>
    </source>
</evidence>
<evidence type="ECO:0000256" key="2">
    <source>
        <dbReference type="ARBA" id="ARBA00004236"/>
    </source>
</evidence>
<dbReference type="Gene3D" id="3.30.565.10">
    <property type="entry name" value="Histidine kinase-like ATPase, C-terminal domain"/>
    <property type="match status" value="1"/>
</dbReference>
<gene>
    <name evidence="12" type="ORF">RM445_06055</name>
</gene>
<evidence type="ECO:0000259" key="10">
    <source>
        <dbReference type="PROSITE" id="PS50109"/>
    </source>
</evidence>
<dbReference type="PROSITE" id="PS50110">
    <property type="entry name" value="RESPONSE_REGULATORY"/>
    <property type="match status" value="1"/>
</dbReference>
<dbReference type="Gene3D" id="3.40.50.2300">
    <property type="match status" value="1"/>
</dbReference>
<feature type="domain" description="Response regulatory" evidence="11">
    <location>
        <begin position="467"/>
        <end position="581"/>
    </location>
</feature>
<dbReference type="SUPFAM" id="SSF52172">
    <property type="entry name" value="CheY-like"/>
    <property type="match status" value="1"/>
</dbReference>
<keyword evidence="12" id="KW-0067">ATP-binding</keyword>
<dbReference type="PRINTS" id="PR00344">
    <property type="entry name" value="BCTRLSENSOR"/>
</dbReference>
<feature type="modified residue" description="4-aspartylphosphate" evidence="8">
    <location>
        <position position="516"/>
    </location>
</feature>
<dbReference type="GO" id="GO:0005524">
    <property type="term" value="F:ATP binding"/>
    <property type="evidence" value="ECO:0007669"/>
    <property type="project" value="UniProtKB-KW"/>
</dbReference>
<dbReference type="InterPro" id="IPR036890">
    <property type="entry name" value="HATPase_C_sf"/>
</dbReference>
<evidence type="ECO:0000256" key="9">
    <source>
        <dbReference type="SAM" id="Coils"/>
    </source>
</evidence>
<evidence type="ECO:0000313" key="12">
    <source>
        <dbReference type="EMBL" id="MDT0349086.1"/>
    </source>
</evidence>
<dbReference type="SUPFAM" id="SSF55874">
    <property type="entry name" value="ATPase domain of HSP90 chaperone/DNA topoisomerase II/histidine kinase"/>
    <property type="match status" value="1"/>
</dbReference>